<reference evidence="1" key="2">
    <citation type="journal article" date="2015" name="Data Brief">
        <title>Shoot transcriptome of the giant reed, Arundo donax.</title>
        <authorList>
            <person name="Barrero R.A."/>
            <person name="Guerrero F.D."/>
            <person name="Moolhuijzen P."/>
            <person name="Goolsby J.A."/>
            <person name="Tidwell J."/>
            <person name="Bellgard S.E."/>
            <person name="Bellgard M.I."/>
        </authorList>
    </citation>
    <scope>NUCLEOTIDE SEQUENCE</scope>
    <source>
        <tissue evidence="1">Shoot tissue taken approximately 20 cm above the soil surface</tissue>
    </source>
</reference>
<dbReference type="AlphaFoldDB" id="A0A0A8Z281"/>
<name>A0A0A8Z281_ARUDO</name>
<sequence>MLNKHIKTNLWYQPRVQFLAGFIALLRDQERLDERRRR</sequence>
<reference evidence="1" key="1">
    <citation type="submission" date="2014-09" db="EMBL/GenBank/DDBJ databases">
        <authorList>
            <person name="Magalhaes I.L.F."/>
            <person name="Oliveira U."/>
            <person name="Santos F.R."/>
            <person name="Vidigal T.H.D.A."/>
            <person name="Brescovit A.D."/>
            <person name="Santos A.J."/>
        </authorList>
    </citation>
    <scope>NUCLEOTIDE SEQUENCE</scope>
    <source>
        <tissue evidence="1">Shoot tissue taken approximately 20 cm above the soil surface</tissue>
    </source>
</reference>
<accession>A0A0A8Z281</accession>
<dbReference type="EMBL" id="GBRH01264984">
    <property type="protein sequence ID" value="JAD32911.1"/>
    <property type="molecule type" value="Transcribed_RNA"/>
</dbReference>
<evidence type="ECO:0000313" key="1">
    <source>
        <dbReference type="EMBL" id="JAD32911.1"/>
    </source>
</evidence>
<proteinExistence type="predicted"/>
<protein>
    <submittedName>
        <fullName evidence="1">Uncharacterized protein</fullName>
    </submittedName>
</protein>
<organism evidence="1">
    <name type="scientific">Arundo donax</name>
    <name type="common">Giant reed</name>
    <name type="synonym">Donax arundinaceus</name>
    <dbReference type="NCBI Taxonomy" id="35708"/>
    <lineage>
        <taxon>Eukaryota</taxon>
        <taxon>Viridiplantae</taxon>
        <taxon>Streptophyta</taxon>
        <taxon>Embryophyta</taxon>
        <taxon>Tracheophyta</taxon>
        <taxon>Spermatophyta</taxon>
        <taxon>Magnoliopsida</taxon>
        <taxon>Liliopsida</taxon>
        <taxon>Poales</taxon>
        <taxon>Poaceae</taxon>
        <taxon>PACMAD clade</taxon>
        <taxon>Arundinoideae</taxon>
        <taxon>Arundineae</taxon>
        <taxon>Arundo</taxon>
    </lineage>
</organism>